<reference evidence="1 2" key="1">
    <citation type="journal article" date="2021" name="Int. J. Syst. Evol. Microbiol.">
        <title>Pseudomonas piscium sp. nov., Pseudomonas pisciculturae sp. nov., Pseudomonas mucoides sp. nov. and Pseudomonas neuropathica sp. nov. isolated from rainbow trout.</title>
        <authorList>
            <person name="Duman M."/>
            <person name="Mulet M."/>
            <person name="Altun S."/>
            <person name="Saticioglu I.B."/>
            <person name="Gomila M."/>
            <person name="Lalucat J."/>
            <person name="Garcia-Valdes E."/>
        </authorList>
    </citation>
    <scope>NUCLEOTIDE SEQUENCE [LARGE SCALE GENOMIC DNA]</scope>
    <source>
        <strain evidence="1 2">LMG 28632</strain>
    </source>
</reference>
<gene>
    <name evidence="1" type="ORF">IMW75_25300</name>
</gene>
<evidence type="ECO:0000313" key="1">
    <source>
        <dbReference type="EMBL" id="MBN3968574.1"/>
    </source>
</evidence>
<dbReference type="EMBL" id="JADEVO010000059">
    <property type="protein sequence ID" value="MBN3968574.1"/>
    <property type="molecule type" value="Genomic_DNA"/>
</dbReference>
<protein>
    <submittedName>
        <fullName evidence="1">Uncharacterized protein</fullName>
    </submittedName>
</protein>
<proteinExistence type="predicted"/>
<accession>A0ABS3AS94</accession>
<name>A0ABS3AS94_9PSED</name>
<keyword evidence="2" id="KW-1185">Reference proteome</keyword>
<comment type="caution">
    <text evidence="1">The sequence shown here is derived from an EMBL/GenBank/DDBJ whole genome shotgun (WGS) entry which is preliminary data.</text>
</comment>
<dbReference type="Proteomes" id="UP000772591">
    <property type="component" value="Unassembled WGS sequence"/>
</dbReference>
<sequence length="63" mass="6929">MTDLNGGAFFDAEFVIGHGAAPYRKGQVLHSVFAAAQPLLLYINNSPNHFKLTRPTELTKKDV</sequence>
<evidence type="ECO:0000313" key="2">
    <source>
        <dbReference type="Proteomes" id="UP000772591"/>
    </source>
</evidence>
<organism evidence="1 2">
    <name type="scientific">Pseudomonas gregormendelii</name>
    <dbReference type="NCBI Taxonomy" id="1628277"/>
    <lineage>
        <taxon>Bacteria</taxon>
        <taxon>Pseudomonadati</taxon>
        <taxon>Pseudomonadota</taxon>
        <taxon>Gammaproteobacteria</taxon>
        <taxon>Pseudomonadales</taxon>
        <taxon>Pseudomonadaceae</taxon>
        <taxon>Pseudomonas</taxon>
    </lineage>
</organism>